<sequence length="578" mass="67390">MRVEEQRCPEEPESEVGELRRRLLGAYDELKAAEDRDFQTQHKLKCLQEEKQILEKECQVQLKQAELESKAQALQDKHEDLKREVEKRQLEVRNLMEDLESSEEQISKGWKELEEKRELIQLKEVCVCVAALKKTEALSAEISKMEKRVKDAGMQNSSLGSKMKELSEELEAIRSQVEAGHRKHRELLGVLEVRKEEKAELLGNSQMQTLIRMENTLATATERLEHTRSIYNELQSQMMVAEEESQKQQQYGMVQELLRQSNNLREELQNLQCLTKIKAEERGQKHRELLRAQQLNQHIQQELLEKDLIIMDHNKLNVMLQNRLLQYCKLSQMIVKEKNKYVELGQITVQTIAELKEQLELQENEAQIQHSIVISKDKSLTKARMKINNSSKIRDKLRNDISKVALKCRQISQDFENNKPEVARLEQMIKLQQDALTDTNKNQEIATQRRNFLGIQLLEQDEVLLNYSSEASAQDVAVAKRSMELEIAEKEMRDLQLAVREEKRQIGLRKKEALEEKWMEGEIVTLQIELAEALDKTFEGLNQPADYKELKGKDPPTAELLHKIEQVNEEYRASRVLG</sequence>
<dbReference type="PANTHER" id="PTHR32083">
    <property type="entry name" value="CILIA AND FLAGELLA-ASSOCIATED PROTEIN 58-RELATED"/>
    <property type="match status" value="1"/>
</dbReference>
<reference evidence="3" key="2">
    <citation type="submission" date="2004-02" db="EMBL/GenBank/DDBJ databases">
        <authorList>
            <consortium name="Genoscope"/>
            <consortium name="Whitehead Institute Centre for Genome Research"/>
        </authorList>
    </citation>
    <scope>NUCLEOTIDE SEQUENCE</scope>
</reference>
<feature type="coiled-coil region" evidence="2">
    <location>
        <begin position="156"/>
        <end position="183"/>
    </location>
</feature>
<comment type="caution">
    <text evidence="3">The sequence shown here is derived from an EMBL/GenBank/DDBJ whole genome shotgun (WGS) entry which is preliminary data.</text>
</comment>
<dbReference type="PANTHER" id="PTHR32083:SF34">
    <property type="entry name" value="COILED-COIL DOMAIN-CONTAINING PROTEIN 146"/>
    <property type="match status" value="1"/>
</dbReference>
<dbReference type="AlphaFoldDB" id="Q4RHP1"/>
<evidence type="ECO:0000256" key="2">
    <source>
        <dbReference type="SAM" id="Coils"/>
    </source>
</evidence>
<dbReference type="OrthoDB" id="10262929at2759"/>
<name>Q4RHP1_TETNG</name>
<proteinExistence type="predicted"/>
<dbReference type="KEGG" id="tng:GSTEN00034246G001"/>
<gene>
    <name evidence="3" type="ORF">GSTENG00034246001</name>
</gene>
<dbReference type="GO" id="GO:0005856">
    <property type="term" value="C:cytoskeleton"/>
    <property type="evidence" value="ECO:0007669"/>
    <property type="project" value="TreeGrafter"/>
</dbReference>
<keyword evidence="1 2" id="KW-0175">Coiled coil</keyword>
<feature type="coiled-coil region" evidence="2">
    <location>
        <begin position="217"/>
        <end position="274"/>
    </location>
</feature>
<feature type="coiled-coil region" evidence="2">
    <location>
        <begin position="16"/>
        <end position="105"/>
    </location>
</feature>
<evidence type="ECO:0000256" key="1">
    <source>
        <dbReference type="ARBA" id="ARBA00023054"/>
    </source>
</evidence>
<dbReference type="EMBL" id="CAAE01015045">
    <property type="protein sequence ID" value="CAG12091.1"/>
    <property type="molecule type" value="Genomic_DNA"/>
</dbReference>
<feature type="coiled-coil region" evidence="2">
    <location>
        <begin position="478"/>
        <end position="505"/>
    </location>
</feature>
<organism evidence="3">
    <name type="scientific">Tetraodon nigroviridis</name>
    <name type="common">Spotted green pufferfish</name>
    <name type="synonym">Chelonodon nigroviridis</name>
    <dbReference type="NCBI Taxonomy" id="99883"/>
    <lineage>
        <taxon>Eukaryota</taxon>
        <taxon>Metazoa</taxon>
        <taxon>Chordata</taxon>
        <taxon>Craniata</taxon>
        <taxon>Vertebrata</taxon>
        <taxon>Euteleostomi</taxon>
        <taxon>Actinopterygii</taxon>
        <taxon>Neopterygii</taxon>
        <taxon>Teleostei</taxon>
        <taxon>Neoteleostei</taxon>
        <taxon>Acanthomorphata</taxon>
        <taxon>Eupercaria</taxon>
        <taxon>Tetraodontiformes</taxon>
        <taxon>Tetradontoidea</taxon>
        <taxon>Tetraodontidae</taxon>
        <taxon>Tetraodon</taxon>
    </lineage>
</organism>
<accession>Q4RHP1</accession>
<protein>
    <submittedName>
        <fullName evidence="3">(spotted green pufferfish) hypothetical protein</fullName>
    </submittedName>
</protein>
<evidence type="ECO:0000313" key="3">
    <source>
        <dbReference type="EMBL" id="CAG12091.1"/>
    </source>
</evidence>
<reference evidence="3" key="1">
    <citation type="journal article" date="2004" name="Nature">
        <title>Genome duplication in the teleost fish Tetraodon nigroviridis reveals the early vertebrate proto-karyotype.</title>
        <authorList>
            <person name="Jaillon O."/>
            <person name="Aury J.-M."/>
            <person name="Brunet F."/>
            <person name="Petit J.-L."/>
            <person name="Stange-Thomann N."/>
            <person name="Mauceli E."/>
            <person name="Bouneau L."/>
            <person name="Fischer C."/>
            <person name="Ozouf-Costaz C."/>
            <person name="Bernot A."/>
            <person name="Nicaud S."/>
            <person name="Jaffe D."/>
            <person name="Fisher S."/>
            <person name="Lutfalla G."/>
            <person name="Dossat C."/>
            <person name="Segurens B."/>
            <person name="Dasilva C."/>
            <person name="Salanoubat M."/>
            <person name="Levy M."/>
            <person name="Boudet N."/>
            <person name="Castellano S."/>
            <person name="Anthouard V."/>
            <person name="Jubin C."/>
            <person name="Castelli V."/>
            <person name="Katinka M."/>
            <person name="Vacherie B."/>
            <person name="Biemont C."/>
            <person name="Skalli Z."/>
            <person name="Cattolico L."/>
            <person name="Poulain J."/>
            <person name="De Berardinis V."/>
            <person name="Cruaud C."/>
            <person name="Duprat S."/>
            <person name="Brottier P."/>
            <person name="Coutanceau J.-P."/>
            <person name="Gouzy J."/>
            <person name="Parra G."/>
            <person name="Lardier G."/>
            <person name="Chapple C."/>
            <person name="McKernan K.J."/>
            <person name="McEwan P."/>
            <person name="Bosak S."/>
            <person name="Kellis M."/>
            <person name="Volff J.-N."/>
            <person name="Guigo R."/>
            <person name="Zody M.C."/>
            <person name="Mesirov J."/>
            <person name="Lindblad-Toh K."/>
            <person name="Birren B."/>
            <person name="Nusbaum C."/>
            <person name="Kahn D."/>
            <person name="Robinson-Rechavi M."/>
            <person name="Laudet V."/>
            <person name="Schachter V."/>
            <person name="Quetier F."/>
            <person name="Saurin W."/>
            <person name="Scarpelli C."/>
            <person name="Wincker P."/>
            <person name="Lander E.S."/>
            <person name="Weissenbach J."/>
            <person name="Roest Crollius H."/>
        </authorList>
    </citation>
    <scope>NUCLEOTIDE SEQUENCE [LARGE SCALE GENOMIC DNA]</scope>
</reference>